<dbReference type="PANTHER" id="PTHR30349:SF94">
    <property type="entry name" value="INTEGRASE_RECOMBINASE HI_1414-RELATED"/>
    <property type="match status" value="1"/>
</dbReference>
<keyword evidence="2" id="KW-0233">DNA recombination</keyword>
<keyword evidence="1" id="KW-0238">DNA-binding</keyword>
<dbReference type="InterPro" id="IPR050090">
    <property type="entry name" value="Tyrosine_recombinase_XerCD"/>
</dbReference>
<organism evidence="4 5">
    <name type="scientific">Nocardia aurea</name>
    <dbReference type="NCBI Taxonomy" id="2144174"/>
    <lineage>
        <taxon>Bacteria</taxon>
        <taxon>Bacillati</taxon>
        <taxon>Actinomycetota</taxon>
        <taxon>Actinomycetes</taxon>
        <taxon>Mycobacteriales</taxon>
        <taxon>Nocardiaceae</taxon>
        <taxon>Nocardia</taxon>
    </lineage>
</organism>
<dbReference type="Gene3D" id="1.10.443.10">
    <property type="entry name" value="Intergrase catalytic core"/>
    <property type="match status" value="1"/>
</dbReference>
<dbReference type="SUPFAM" id="SSF56349">
    <property type="entry name" value="DNA breaking-rejoining enzymes"/>
    <property type="match status" value="1"/>
</dbReference>
<evidence type="ECO:0000256" key="2">
    <source>
        <dbReference type="ARBA" id="ARBA00023172"/>
    </source>
</evidence>
<dbReference type="PROSITE" id="PS51898">
    <property type="entry name" value="TYR_RECOMBINASE"/>
    <property type="match status" value="1"/>
</dbReference>
<dbReference type="InterPro" id="IPR002104">
    <property type="entry name" value="Integrase_catalytic"/>
</dbReference>
<keyword evidence="5" id="KW-1185">Reference proteome</keyword>
<dbReference type="Gene3D" id="1.10.150.130">
    <property type="match status" value="1"/>
</dbReference>
<sequence length="369" mass="41206">MTTAPSPDDLNAARLLLAQMQDLLAHTDASREVPTFAEYVPRVLAGLPATGTVSKYRSYLNKVAAAWPDRRIDEPTATEFKTLMAELVDTREIRRNDIGGKGTARSAVSAIRKLYEFAVDDGHVRPERNPAKKLTKPRMPPSRRRALLHDQLIEINRAAAESGNDPELDTLILRLHTETACRRAGGLALREVDLDPVNCLVYLREKGELSRWQPVSPTLMTALRYHHRTRTPHDRRAGHRARNGVPISADAETRLLRYRNGDPISVNQYRHMFARIGAVVPWVAAHQVTVHWLRHTTLTWVERRYGVPVAKAYAGHTDNRGSAATLLYTRAGLPEVARALAELTGEPHPCAASTAFDLDYLASNPKQQP</sequence>
<evidence type="ECO:0000259" key="3">
    <source>
        <dbReference type="PROSITE" id="PS51898"/>
    </source>
</evidence>
<dbReference type="Pfam" id="PF00589">
    <property type="entry name" value="Phage_integrase"/>
    <property type="match status" value="1"/>
</dbReference>
<dbReference type="InterPro" id="IPR013762">
    <property type="entry name" value="Integrase-like_cat_sf"/>
</dbReference>
<reference evidence="4 5" key="1">
    <citation type="submission" date="2024-06" db="EMBL/GenBank/DDBJ databases">
        <title>The Natural Products Discovery Center: Release of the First 8490 Sequenced Strains for Exploring Actinobacteria Biosynthetic Diversity.</title>
        <authorList>
            <person name="Kalkreuter E."/>
            <person name="Kautsar S.A."/>
            <person name="Yang D."/>
            <person name="Bader C.D."/>
            <person name="Teijaro C.N."/>
            <person name="Fluegel L."/>
            <person name="Davis C.M."/>
            <person name="Simpson J.R."/>
            <person name="Lauterbach L."/>
            <person name="Steele A.D."/>
            <person name="Gui C."/>
            <person name="Meng S."/>
            <person name="Li G."/>
            <person name="Viehrig K."/>
            <person name="Ye F."/>
            <person name="Su P."/>
            <person name="Kiefer A.F."/>
            <person name="Nichols A."/>
            <person name="Cepeda A.J."/>
            <person name="Yan W."/>
            <person name="Fan B."/>
            <person name="Jiang Y."/>
            <person name="Adhikari A."/>
            <person name="Zheng C.-J."/>
            <person name="Schuster L."/>
            <person name="Cowan T.M."/>
            <person name="Smanski M.J."/>
            <person name="Chevrette M.G."/>
            <person name="De Carvalho L.P.S."/>
            <person name="Shen B."/>
        </authorList>
    </citation>
    <scope>NUCLEOTIDE SEQUENCE [LARGE SCALE GENOMIC DNA]</scope>
    <source>
        <strain evidence="4 5">NPDC050403</strain>
    </source>
</reference>
<evidence type="ECO:0000256" key="1">
    <source>
        <dbReference type="ARBA" id="ARBA00023125"/>
    </source>
</evidence>
<evidence type="ECO:0000313" key="4">
    <source>
        <dbReference type="EMBL" id="MEV0712070.1"/>
    </source>
</evidence>
<dbReference type="InterPro" id="IPR010998">
    <property type="entry name" value="Integrase_recombinase_N"/>
</dbReference>
<protein>
    <submittedName>
        <fullName evidence="4">Site-specific integrase</fullName>
    </submittedName>
</protein>
<dbReference type="InterPro" id="IPR011010">
    <property type="entry name" value="DNA_brk_join_enz"/>
</dbReference>
<dbReference type="Proteomes" id="UP001551695">
    <property type="component" value="Unassembled WGS sequence"/>
</dbReference>
<dbReference type="CDD" id="cd00397">
    <property type="entry name" value="DNA_BRE_C"/>
    <property type="match status" value="1"/>
</dbReference>
<name>A0ABV3G3P9_9NOCA</name>
<dbReference type="PANTHER" id="PTHR30349">
    <property type="entry name" value="PHAGE INTEGRASE-RELATED"/>
    <property type="match status" value="1"/>
</dbReference>
<comment type="caution">
    <text evidence="4">The sequence shown here is derived from an EMBL/GenBank/DDBJ whole genome shotgun (WGS) entry which is preliminary data.</text>
</comment>
<dbReference type="RefSeq" id="WP_357788835.1">
    <property type="nucleotide sequence ID" value="NZ_JBFAKC010000018.1"/>
</dbReference>
<accession>A0ABV3G3P9</accession>
<proteinExistence type="predicted"/>
<dbReference type="EMBL" id="JBFAKC010000018">
    <property type="protein sequence ID" value="MEV0712070.1"/>
    <property type="molecule type" value="Genomic_DNA"/>
</dbReference>
<evidence type="ECO:0000313" key="5">
    <source>
        <dbReference type="Proteomes" id="UP001551695"/>
    </source>
</evidence>
<feature type="domain" description="Tyr recombinase" evidence="3">
    <location>
        <begin position="142"/>
        <end position="342"/>
    </location>
</feature>
<gene>
    <name evidence="4" type="ORF">AB0I48_31365</name>
</gene>